<evidence type="ECO:0000313" key="2">
    <source>
        <dbReference type="EMBL" id="MCD1295795.1"/>
    </source>
</evidence>
<comment type="caution">
    <text evidence="2">The sequence shown here is derived from an EMBL/GenBank/DDBJ whole genome shotgun (WGS) entry which is preliminary data.</text>
</comment>
<protein>
    <submittedName>
        <fullName evidence="2">Exonuclease</fullName>
    </submittedName>
</protein>
<dbReference type="GO" id="GO:0004527">
    <property type="term" value="F:exonuclease activity"/>
    <property type="evidence" value="ECO:0007669"/>
    <property type="project" value="UniProtKB-KW"/>
</dbReference>
<evidence type="ECO:0000313" key="3">
    <source>
        <dbReference type="Proteomes" id="UP001320159"/>
    </source>
</evidence>
<feature type="domain" description="YprB ribonuclease H-like" evidence="1">
    <location>
        <begin position="152"/>
        <end position="311"/>
    </location>
</feature>
<dbReference type="Pfam" id="PF13482">
    <property type="entry name" value="RNase_H_2"/>
    <property type="match status" value="1"/>
</dbReference>
<dbReference type="GO" id="GO:0003676">
    <property type="term" value="F:nucleic acid binding"/>
    <property type="evidence" value="ECO:0007669"/>
    <property type="project" value="InterPro"/>
</dbReference>
<evidence type="ECO:0000259" key="1">
    <source>
        <dbReference type="Pfam" id="PF13482"/>
    </source>
</evidence>
<dbReference type="Proteomes" id="UP001320159">
    <property type="component" value="Unassembled WGS sequence"/>
</dbReference>
<keyword evidence="2" id="KW-0540">Nuclease</keyword>
<dbReference type="PANTHER" id="PTHR38462:SF1">
    <property type="entry name" value="YPRB RIBONUCLEASE H-LIKE DOMAIN-CONTAINING PROTEIN"/>
    <property type="match status" value="1"/>
</dbReference>
<accession>A0AAP2RGL9</accession>
<keyword evidence="2" id="KW-0269">Exonuclease</keyword>
<gene>
    <name evidence="2" type="ORF">CUJ83_12390</name>
</gene>
<dbReference type="EMBL" id="PGCK01000011">
    <property type="protein sequence ID" value="MCD1295795.1"/>
    <property type="molecule type" value="Genomic_DNA"/>
</dbReference>
<reference evidence="2 3" key="1">
    <citation type="submission" date="2017-11" db="EMBL/GenBank/DDBJ databases">
        <title>Isolation and Characterization of Family Methanocellaceae Species from Potential Methane Hydrate Area Offshore Southwestern Taiwan.</title>
        <authorList>
            <person name="Zhang W.-L."/>
            <person name="Chen W.-C."/>
            <person name="Lai M.-C."/>
            <person name="Chen S.-C."/>
        </authorList>
    </citation>
    <scope>NUCLEOTIDE SEQUENCE [LARGE SCALE GENOMIC DNA]</scope>
    <source>
        <strain evidence="2 3">CWC-04</strain>
    </source>
</reference>
<keyword evidence="3" id="KW-1185">Reference proteome</keyword>
<dbReference type="AlphaFoldDB" id="A0AAP2RGL9"/>
<sequence length="324" mass="37442">MPSWIYDDDYRDGIRVKKKYLEKFDGIKLEDAISGEILCSEQGDCFIIKNLYDFKPFRIDKELARKRILSNLQLLRGIGFENEGKLKAGGYCSIEDLLHHSKWKEQAKRFIEMLDSGDALVIQEEMCHWLPRSHPLNLYVSAFTGKDCIKAFDIETMGLFSRPIILFGAACIEGDQLCIVQYLARNIEEEPAALSSFCSLIGSDPLLSYNGRSFDVPYINQRRWYYDIGDDIRNTHFDMLPFARRAFKGTLPDTCLKTVEKYLFGHERMDDVPGALVPEFYEEYLKTGNPGPLVPIIEHNKQDLLMLMKIFSSFCEDECKDERC</sequence>
<dbReference type="Gene3D" id="3.30.420.10">
    <property type="entry name" value="Ribonuclease H-like superfamily/Ribonuclease H"/>
    <property type="match status" value="1"/>
</dbReference>
<dbReference type="InterPro" id="IPR036397">
    <property type="entry name" value="RNaseH_sf"/>
</dbReference>
<keyword evidence="2" id="KW-0378">Hydrolase</keyword>
<dbReference type="SUPFAM" id="SSF53098">
    <property type="entry name" value="Ribonuclease H-like"/>
    <property type="match status" value="1"/>
</dbReference>
<name>A0AAP2RGL9_9EURY</name>
<dbReference type="PANTHER" id="PTHR38462">
    <property type="entry name" value="EXONUCLEASE-LIKE PROTEIN"/>
    <property type="match status" value="1"/>
</dbReference>
<organism evidence="2 3">
    <name type="scientific">Methanooceanicella nereidis</name>
    <dbReference type="NCBI Taxonomy" id="2052831"/>
    <lineage>
        <taxon>Archaea</taxon>
        <taxon>Methanobacteriati</taxon>
        <taxon>Methanobacteriota</taxon>
        <taxon>Stenosarchaea group</taxon>
        <taxon>Methanomicrobia</taxon>
        <taxon>Methanocellales</taxon>
        <taxon>Methanocellaceae</taxon>
        <taxon>Methanooceanicella</taxon>
    </lineage>
</organism>
<dbReference type="InterPro" id="IPR012337">
    <property type="entry name" value="RNaseH-like_sf"/>
</dbReference>
<proteinExistence type="predicted"/>
<dbReference type="InterPro" id="IPR038720">
    <property type="entry name" value="YprB_RNase_H-like_dom"/>
</dbReference>